<name>A0ABY2AZF8_9FLAO</name>
<proteinExistence type="predicted"/>
<keyword evidence="1" id="KW-1133">Transmembrane helix</keyword>
<sequence length="327" mass="38427">MQVLMNNLFTSNFNMKKFLRTIFIFVIFSCFISALFGFIIVIKYKITAKDIPALHFSESYSFNEKMMFLLNKNKNINTLAIGSSMTLYNLNSEVVKKELKSDSFLNTASWGMSIKDDYYFLKALHKYFKIKQLLLSANIGDYSHDVDEKKIKYDYVENFLIDKKSFSLENFSIKYYLDNFEFARKVRSCKGCDESLQFDQSGGVTHKKKGFLINNERWKSNGLSGEINEIQYNYLDSIENFSKKNKIKLIIFESPFREGIYTKLSTANKKKFQIHLQKVRDICKKNNSLYVDANNRLWPDSLYVDAKHFNEDGAKLYTKYCFDIIKK</sequence>
<evidence type="ECO:0008006" key="4">
    <source>
        <dbReference type="Google" id="ProtNLM"/>
    </source>
</evidence>
<dbReference type="Proteomes" id="UP000295270">
    <property type="component" value="Unassembled WGS sequence"/>
</dbReference>
<organism evidence="2 3">
    <name type="scientific">Flavobacterium circumlabens</name>
    <dbReference type="NCBI Taxonomy" id="2133765"/>
    <lineage>
        <taxon>Bacteria</taxon>
        <taxon>Pseudomonadati</taxon>
        <taxon>Bacteroidota</taxon>
        <taxon>Flavobacteriia</taxon>
        <taxon>Flavobacteriales</taxon>
        <taxon>Flavobacteriaceae</taxon>
        <taxon>Flavobacterium</taxon>
    </lineage>
</organism>
<dbReference type="InterPro" id="IPR036514">
    <property type="entry name" value="SGNH_hydro_sf"/>
</dbReference>
<dbReference type="SUPFAM" id="SSF52266">
    <property type="entry name" value="SGNH hydrolase"/>
    <property type="match status" value="1"/>
</dbReference>
<protein>
    <recommendedName>
        <fullName evidence="4">SGNH/GDSL hydrolase family protein</fullName>
    </recommendedName>
</protein>
<gene>
    <name evidence="2" type="ORF">EV142_105140</name>
</gene>
<dbReference type="EMBL" id="SLWA01000005">
    <property type="protein sequence ID" value="TCN56364.1"/>
    <property type="molecule type" value="Genomic_DNA"/>
</dbReference>
<keyword evidence="3" id="KW-1185">Reference proteome</keyword>
<evidence type="ECO:0000313" key="2">
    <source>
        <dbReference type="EMBL" id="TCN56364.1"/>
    </source>
</evidence>
<accession>A0ABY2AZF8</accession>
<comment type="caution">
    <text evidence="2">The sequence shown here is derived from an EMBL/GenBank/DDBJ whole genome shotgun (WGS) entry which is preliminary data.</text>
</comment>
<evidence type="ECO:0000313" key="3">
    <source>
        <dbReference type="Proteomes" id="UP000295270"/>
    </source>
</evidence>
<keyword evidence="1" id="KW-0472">Membrane</keyword>
<reference evidence="2 3" key="1">
    <citation type="journal article" date="2015" name="Stand. Genomic Sci.">
        <title>Genomic Encyclopedia of Bacterial and Archaeal Type Strains, Phase III: the genomes of soil and plant-associated and newly described type strains.</title>
        <authorList>
            <person name="Whitman W.B."/>
            <person name="Woyke T."/>
            <person name="Klenk H.P."/>
            <person name="Zhou Y."/>
            <person name="Lilburn T.G."/>
            <person name="Beck B.J."/>
            <person name="De Vos P."/>
            <person name="Vandamme P."/>
            <person name="Eisen J.A."/>
            <person name="Garrity G."/>
            <person name="Hugenholtz P."/>
            <person name="Kyrpides N.C."/>
        </authorList>
    </citation>
    <scope>NUCLEOTIDE SEQUENCE [LARGE SCALE GENOMIC DNA]</scope>
    <source>
        <strain evidence="2 3">P5626</strain>
    </source>
</reference>
<feature type="transmembrane region" description="Helical" evidence="1">
    <location>
        <begin position="21"/>
        <end position="42"/>
    </location>
</feature>
<evidence type="ECO:0000256" key="1">
    <source>
        <dbReference type="SAM" id="Phobius"/>
    </source>
</evidence>
<dbReference type="Gene3D" id="3.40.50.1110">
    <property type="entry name" value="SGNH hydrolase"/>
    <property type="match status" value="1"/>
</dbReference>
<keyword evidence="1" id="KW-0812">Transmembrane</keyword>